<evidence type="ECO:0000256" key="1">
    <source>
        <dbReference type="ARBA" id="ARBA00006817"/>
    </source>
</evidence>
<dbReference type="AlphaFoldDB" id="A0A1H3M5R7"/>
<dbReference type="InterPro" id="IPR013538">
    <property type="entry name" value="ASHA1/2-like_C"/>
</dbReference>
<dbReference type="SUPFAM" id="SSF55961">
    <property type="entry name" value="Bet v1-like"/>
    <property type="match status" value="2"/>
</dbReference>
<dbReference type="CDD" id="cd08899">
    <property type="entry name" value="SRPBCC_CalC_Aha1-like_6"/>
    <property type="match status" value="1"/>
</dbReference>
<evidence type="ECO:0000259" key="2">
    <source>
        <dbReference type="Pfam" id="PF08327"/>
    </source>
</evidence>
<gene>
    <name evidence="3" type="ORF">SAMN05421504_106490</name>
</gene>
<proteinExistence type="inferred from homology"/>
<protein>
    <submittedName>
        <fullName evidence="3">Uncharacterized conserved protein YndB, AHSA1/START domain</fullName>
    </submittedName>
</protein>
<keyword evidence="4" id="KW-1185">Reference proteome</keyword>
<dbReference type="STRING" id="589385.SAMN05421504_106490"/>
<dbReference type="EMBL" id="FNON01000006">
    <property type="protein sequence ID" value="SDY71588.1"/>
    <property type="molecule type" value="Genomic_DNA"/>
</dbReference>
<evidence type="ECO:0000313" key="4">
    <source>
        <dbReference type="Proteomes" id="UP000199515"/>
    </source>
</evidence>
<sequence>MERATLHTVEERPMLRLERKLAHPPEKVWRAITDPAELKHWFPAAVKAELKPGAPIEFAFDDVSTVGEILDCDPPRLFAFTWNEDVLRWEITPDGDGSRLLFTHTFGRGEPAIAALAAGRNATGWDVCLAALEARLDGGTSEPPAKWLEPMAAYVAEFGLDEGEVVDGVVRFRRDLVWKTLDEVWELLTEGEPVEPGGKAPLRATNQYVPADEVVTAEKPRVLEYRSGDGVVRWEFTHDSLDGTRVEVTQTHVTEEQRPTVLAAWHTHLDLFFAATHGEIICPWPAERTEELKARYAAK</sequence>
<comment type="similarity">
    <text evidence="1">Belongs to the AHA1 family.</text>
</comment>
<feature type="domain" description="Activator of Hsp90 ATPase homologue 1/2-like C-terminal" evidence="2">
    <location>
        <begin position="23"/>
        <end position="136"/>
    </location>
</feature>
<organism evidence="3 4">
    <name type="scientific">Amycolatopsis xylanica</name>
    <dbReference type="NCBI Taxonomy" id="589385"/>
    <lineage>
        <taxon>Bacteria</taxon>
        <taxon>Bacillati</taxon>
        <taxon>Actinomycetota</taxon>
        <taxon>Actinomycetes</taxon>
        <taxon>Pseudonocardiales</taxon>
        <taxon>Pseudonocardiaceae</taxon>
        <taxon>Amycolatopsis</taxon>
    </lineage>
</organism>
<reference evidence="3 4" key="1">
    <citation type="submission" date="2016-10" db="EMBL/GenBank/DDBJ databases">
        <authorList>
            <person name="de Groot N.N."/>
        </authorList>
    </citation>
    <scope>NUCLEOTIDE SEQUENCE [LARGE SCALE GENOMIC DNA]</scope>
    <source>
        <strain evidence="3 4">CPCC 202699</strain>
    </source>
</reference>
<dbReference type="Pfam" id="PF08327">
    <property type="entry name" value="AHSA1"/>
    <property type="match status" value="1"/>
</dbReference>
<dbReference type="Proteomes" id="UP000199515">
    <property type="component" value="Unassembled WGS sequence"/>
</dbReference>
<dbReference type="InterPro" id="IPR023393">
    <property type="entry name" value="START-like_dom_sf"/>
</dbReference>
<dbReference type="Gene3D" id="3.30.530.20">
    <property type="match status" value="2"/>
</dbReference>
<accession>A0A1H3M5R7</accession>
<evidence type="ECO:0000313" key="3">
    <source>
        <dbReference type="EMBL" id="SDY71588.1"/>
    </source>
</evidence>
<name>A0A1H3M5R7_9PSEU</name>